<protein>
    <submittedName>
        <fullName evidence="2">Uncharacterized protein</fullName>
    </submittedName>
</protein>
<evidence type="ECO:0000256" key="1">
    <source>
        <dbReference type="SAM" id="MobiDB-lite"/>
    </source>
</evidence>
<accession>A0AAV0PZS4</accession>
<name>A0AAV0PZS4_9ROSI</name>
<dbReference type="EMBL" id="CAMGYJ010000009">
    <property type="protein sequence ID" value="CAI0476566.1"/>
    <property type="molecule type" value="Genomic_DNA"/>
</dbReference>
<feature type="region of interest" description="Disordered" evidence="1">
    <location>
        <begin position="1"/>
        <end position="92"/>
    </location>
</feature>
<dbReference type="AlphaFoldDB" id="A0AAV0PZS4"/>
<feature type="non-terminal residue" evidence="2">
    <location>
        <position position="92"/>
    </location>
</feature>
<evidence type="ECO:0000313" key="2">
    <source>
        <dbReference type="EMBL" id="CAI0476566.1"/>
    </source>
</evidence>
<gene>
    <name evidence="2" type="ORF">LITE_LOCUS40837</name>
</gene>
<proteinExistence type="predicted"/>
<feature type="compositionally biased region" description="Basic residues" evidence="1">
    <location>
        <begin position="1"/>
        <end position="14"/>
    </location>
</feature>
<evidence type="ECO:0000313" key="3">
    <source>
        <dbReference type="Proteomes" id="UP001154282"/>
    </source>
</evidence>
<comment type="caution">
    <text evidence="2">The sequence shown here is derived from an EMBL/GenBank/DDBJ whole genome shotgun (WGS) entry which is preliminary data.</text>
</comment>
<sequence length="92" mass="10092">MGKSRTRKNLKKKAPATPAEEQEIPTPTESVHVAHQDTDQTSEYVNVPETQHVELPSDDIAMEIDETVRSPDGEAGNQSSGKKRKGRGPRKG</sequence>
<dbReference type="Proteomes" id="UP001154282">
    <property type="component" value="Unassembled WGS sequence"/>
</dbReference>
<reference evidence="2" key="1">
    <citation type="submission" date="2022-08" db="EMBL/GenBank/DDBJ databases">
        <authorList>
            <person name="Gutierrez-Valencia J."/>
        </authorList>
    </citation>
    <scope>NUCLEOTIDE SEQUENCE</scope>
</reference>
<feature type="compositionally biased region" description="Acidic residues" evidence="1">
    <location>
        <begin position="56"/>
        <end position="65"/>
    </location>
</feature>
<organism evidence="2 3">
    <name type="scientific">Linum tenue</name>
    <dbReference type="NCBI Taxonomy" id="586396"/>
    <lineage>
        <taxon>Eukaryota</taxon>
        <taxon>Viridiplantae</taxon>
        <taxon>Streptophyta</taxon>
        <taxon>Embryophyta</taxon>
        <taxon>Tracheophyta</taxon>
        <taxon>Spermatophyta</taxon>
        <taxon>Magnoliopsida</taxon>
        <taxon>eudicotyledons</taxon>
        <taxon>Gunneridae</taxon>
        <taxon>Pentapetalae</taxon>
        <taxon>rosids</taxon>
        <taxon>fabids</taxon>
        <taxon>Malpighiales</taxon>
        <taxon>Linaceae</taxon>
        <taxon>Linum</taxon>
    </lineage>
</organism>
<keyword evidence="3" id="KW-1185">Reference proteome</keyword>
<feature type="compositionally biased region" description="Basic residues" evidence="1">
    <location>
        <begin position="81"/>
        <end position="92"/>
    </location>
</feature>